<evidence type="ECO:0000256" key="4">
    <source>
        <dbReference type="ARBA" id="ARBA00023136"/>
    </source>
</evidence>
<dbReference type="PANTHER" id="PTHR11662">
    <property type="entry name" value="SOLUTE CARRIER FAMILY 17"/>
    <property type="match status" value="1"/>
</dbReference>
<feature type="transmembrane region" description="Helical" evidence="5">
    <location>
        <begin position="153"/>
        <end position="174"/>
    </location>
</feature>
<comment type="subcellular location">
    <subcellularLocation>
        <location evidence="1">Membrane</location>
        <topology evidence="1">Multi-pass membrane protein</topology>
    </subcellularLocation>
</comment>
<dbReference type="GO" id="GO:0015867">
    <property type="term" value="P:ATP transport"/>
    <property type="evidence" value="ECO:0007669"/>
    <property type="project" value="TreeGrafter"/>
</dbReference>
<dbReference type="AlphaFoldDB" id="A0A6P8J8B9"/>
<sequence>MTSHENQEYKPGKIIYFLFFIYFQKWIFNVLPWLVFFPFSTIAGLLADRMIKSGWSVTFVRKFFQTFSMCGTAFCMLLFDWVVTFPQAMVLIMITMACNAMGNCGVPVTPQDMAPKFAGSLFGLMNSAGAFSGIVLVPISGHVLEITQLWSSIFHINTAILLFGAAVFLIFGTAKQIA</sequence>
<dbReference type="GO" id="GO:0016020">
    <property type="term" value="C:membrane"/>
    <property type="evidence" value="ECO:0007669"/>
    <property type="project" value="UniProtKB-SubCell"/>
</dbReference>
<keyword evidence="4 5" id="KW-0472">Membrane</keyword>
<evidence type="ECO:0000256" key="1">
    <source>
        <dbReference type="ARBA" id="ARBA00004141"/>
    </source>
</evidence>
<proteinExistence type="predicted"/>
<protein>
    <submittedName>
        <fullName evidence="7">Solute carrier family 17 member 9-like</fullName>
    </submittedName>
</protein>
<keyword evidence="2 5" id="KW-0812">Transmembrane</keyword>
<accession>A0A6P8J8B9</accession>
<dbReference type="Proteomes" id="UP000515163">
    <property type="component" value="Unplaced"/>
</dbReference>
<keyword evidence="3 5" id="KW-1133">Transmembrane helix</keyword>
<dbReference type="KEGG" id="aten:116307869"/>
<evidence type="ECO:0000256" key="5">
    <source>
        <dbReference type="SAM" id="Phobius"/>
    </source>
</evidence>
<evidence type="ECO:0000313" key="7">
    <source>
        <dbReference type="RefSeq" id="XP_031574048.1"/>
    </source>
</evidence>
<organism evidence="6 7">
    <name type="scientific">Actinia tenebrosa</name>
    <name type="common">Australian red waratah sea anemone</name>
    <dbReference type="NCBI Taxonomy" id="6105"/>
    <lineage>
        <taxon>Eukaryota</taxon>
        <taxon>Metazoa</taxon>
        <taxon>Cnidaria</taxon>
        <taxon>Anthozoa</taxon>
        <taxon>Hexacorallia</taxon>
        <taxon>Actiniaria</taxon>
        <taxon>Actiniidae</taxon>
        <taxon>Actinia</taxon>
    </lineage>
</organism>
<name>A0A6P8J8B9_ACTTE</name>
<evidence type="ECO:0000256" key="3">
    <source>
        <dbReference type="ARBA" id="ARBA00022989"/>
    </source>
</evidence>
<evidence type="ECO:0000256" key="2">
    <source>
        <dbReference type="ARBA" id="ARBA00022692"/>
    </source>
</evidence>
<feature type="transmembrane region" description="Helical" evidence="5">
    <location>
        <begin position="118"/>
        <end position="141"/>
    </location>
</feature>
<feature type="transmembrane region" description="Helical" evidence="5">
    <location>
        <begin position="26"/>
        <end position="47"/>
    </location>
</feature>
<feature type="transmembrane region" description="Helical" evidence="5">
    <location>
        <begin position="59"/>
        <end position="79"/>
    </location>
</feature>
<reference evidence="7" key="1">
    <citation type="submission" date="2025-08" db="UniProtKB">
        <authorList>
            <consortium name="RefSeq"/>
        </authorList>
    </citation>
    <scope>IDENTIFICATION</scope>
    <source>
        <tissue evidence="7">Tentacle</tissue>
    </source>
</reference>
<dbReference type="PANTHER" id="PTHR11662:SF279">
    <property type="entry name" value="VOLTAGE-GATED PURINE NUCLEOTIDE UNIPORTER SLC17A9"/>
    <property type="match status" value="1"/>
</dbReference>
<dbReference type="OrthoDB" id="2985014at2759"/>
<dbReference type="RefSeq" id="XP_031574048.1">
    <property type="nucleotide sequence ID" value="XM_031718188.1"/>
</dbReference>
<gene>
    <name evidence="7" type="primary">LOC116307869</name>
</gene>
<dbReference type="Gene3D" id="1.20.1250.20">
    <property type="entry name" value="MFS general substrate transporter like domains"/>
    <property type="match status" value="1"/>
</dbReference>
<dbReference type="GeneID" id="116307869"/>
<dbReference type="InterPro" id="IPR036259">
    <property type="entry name" value="MFS_trans_sf"/>
</dbReference>
<keyword evidence="6" id="KW-1185">Reference proteome</keyword>
<dbReference type="InterPro" id="IPR050382">
    <property type="entry name" value="MFS_Na/Anion_cotransporter"/>
</dbReference>
<dbReference type="InParanoid" id="A0A6P8J8B9"/>
<evidence type="ECO:0000313" key="6">
    <source>
        <dbReference type="Proteomes" id="UP000515163"/>
    </source>
</evidence>
<dbReference type="SUPFAM" id="SSF103473">
    <property type="entry name" value="MFS general substrate transporter"/>
    <property type="match status" value="1"/>
</dbReference>